<feature type="transmembrane region" description="Helical" evidence="5">
    <location>
        <begin position="78"/>
        <end position="101"/>
    </location>
</feature>
<dbReference type="Pfam" id="PF13240">
    <property type="entry name" value="Zn_Ribbon_1"/>
    <property type="match status" value="1"/>
</dbReference>
<protein>
    <recommendedName>
        <fullName evidence="6">Zinc-ribbon domain-containing protein</fullName>
    </recommendedName>
</protein>
<dbReference type="Pfam" id="PF09685">
    <property type="entry name" value="MamF_MmsF"/>
    <property type="match status" value="1"/>
</dbReference>
<accession>A0A1G8X624</accession>
<evidence type="ECO:0000313" key="7">
    <source>
        <dbReference type="EMBL" id="SDJ85911.1"/>
    </source>
</evidence>
<dbReference type="EMBL" id="FNFC01000010">
    <property type="protein sequence ID" value="SDJ85911.1"/>
    <property type="molecule type" value="Genomic_DNA"/>
</dbReference>
<evidence type="ECO:0000256" key="1">
    <source>
        <dbReference type="ARBA" id="ARBA00004141"/>
    </source>
</evidence>
<reference evidence="7 8" key="1">
    <citation type="submission" date="2016-10" db="EMBL/GenBank/DDBJ databases">
        <authorList>
            <person name="de Groot N.N."/>
        </authorList>
    </citation>
    <scope>NUCLEOTIDE SEQUENCE [LARGE SCALE GENOMIC DNA]</scope>
    <source>
        <strain evidence="7 8">IBRC-M10015</strain>
    </source>
</reference>
<evidence type="ECO:0000256" key="2">
    <source>
        <dbReference type="ARBA" id="ARBA00022692"/>
    </source>
</evidence>
<dbReference type="InterPro" id="IPR019109">
    <property type="entry name" value="MamF_MmsF"/>
</dbReference>
<feature type="domain" description="Zinc-ribbon" evidence="6">
    <location>
        <begin position="5"/>
        <end position="26"/>
    </location>
</feature>
<evidence type="ECO:0000256" key="4">
    <source>
        <dbReference type="ARBA" id="ARBA00023136"/>
    </source>
</evidence>
<name>A0A1G8X624_9EURY</name>
<dbReference type="InterPro" id="IPR026870">
    <property type="entry name" value="Zinc_ribbon_dom"/>
</dbReference>
<keyword evidence="2 5" id="KW-0812">Transmembrane</keyword>
<comment type="subcellular location">
    <subcellularLocation>
        <location evidence="1">Membrane</location>
        <topology evidence="1">Multi-pass membrane protein</topology>
    </subcellularLocation>
</comment>
<evidence type="ECO:0000313" key="8">
    <source>
        <dbReference type="Proteomes" id="UP000198856"/>
    </source>
</evidence>
<evidence type="ECO:0000256" key="3">
    <source>
        <dbReference type="ARBA" id="ARBA00022989"/>
    </source>
</evidence>
<organism evidence="7 8">
    <name type="scientific">Halovenus aranensis</name>
    <dbReference type="NCBI Taxonomy" id="890420"/>
    <lineage>
        <taxon>Archaea</taxon>
        <taxon>Methanobacteriati</taxon>
        <taxon>Methanobacteriota</taxon>
        <taxon>Stenosarchaea group</taxon>
        <taxon>Halobacteria</taxon>
        <taxon>Halobacteriales</taxon>
        <taxon>Haloarculaceae</taxon>
        <taxon>Halovenus</taxon>
    </lineage>
</organism>
<dbReference type="AlphaFoldDB" id="A0A1G8X624"/>
<keyword evidence="3 5" id="KW-1133">Transmembrane helix</keyword>
<proteinExistence type="predicted"/>
<dbReference type="STRING" id="890420.SAMN05216226_110123"/>
<evidence type="ECO:0000259" key="6">
    <source>
        <dbReference type="Pfam" id="PF13240"/>
    </source>
</evidence>
<evidence type="ECO:0000256" key="5">
    <source>
        <dbReference type="SAM" id="Phobius"/>
    </source>
</evidence>
<dbReference type="RefSeq" id="WP_092703106.1">
    <property type="nucleotide sequence ID" value="NZ_FNFC01000010.1"/>
</dbReference>
<keyword evidence="8" id="KW-1185">Reference proteome</keyword>
<sequence>MGQRYCRHCGDEVQPDDRFCPACGERLDGTREENGWEGGEQNRGYETTASWGTRRGESEYQTERYPQGYSHSNDSARAIAAITHVLALFTWVVGPLVVHIVTDDPFVQRNAANAMNWQIVFAVYLAVSTVLVVVLVGFVLVVLLPILDFALIVLAALKASEGEAWQYPLTPRLF</sequence>
<gene>
    <name evidence="7" type="ORF">SAMN05216226_110123</name>
</gene>
<dbReference type="OrthoDB" id="187449at2157"/>
<feature type="transmembrane region" description="Helical" evidence="5">
    <location>
        <begin position="121"/>
        <end position="154"/>
    </location>
</feature>
<dbReference type="Proteomes" id="UP000198856">
    <property type="component" value="Unassembled WGS sequence"/>
</dbReference>
<keyword evidence="4 5" id="KW-0472">Membrane</keyword>